<feature type="region of interest" description="Disordered" evidence="2">
    <location>
        <begin position="64"/>
        <end position="290"/>
    </location>
</feature>
<dbReference type="FunFam" id="1.25.40.10:FF:000202">
    <property type="entry name" value="Unplaced genomic scaffold supercont1.7, whole genome shotgun sequence"/>
    <property type="match status" value="1"/>
</dbReference>
<feature type="compositionally biased region" description="Polar residues" evidence="2">
    <location>
        <begin position="103"/>
        <end position="113"/>
    </location>
</feature>
<feature type="region of interest" description="Disordered" evidence="2">
    <location>
        <begin position="1"/>
        <end position="40"/>
    </location>
</feature>
<evidence type="ECO:0000313" key="5">
    <source>
        <dbReference type="Proteomes" id="UP000297910"/>
    </source>
</evidence>
<dbReference type="GO" id="GO:0070034">
    <property type="term" value="F:telomerase RNA binding"/>
    <property type="evidence" value="ECO:0007669"/>
    <property type="project" value="TreeGrafter"/>
</dbReference>
<dbReference type="InterPro" id="IPR011990">
    <property type="entry name" value="TPR-like_helical_dom_sf"/>
</dbReference>
<feature type="compositionally biased region" description="Low complexity" evidence="2">
    <location>
        <begin position="234"/>
        <end position="248"/>
    </location>
</feature>
<organism evidence="4 5">
    <name type="scientific">Botrytis paeoniae</name>
    <dbReference type="NCBI Taxonomy" id="278948"/>
    <lineage>
        <taxon>Eukaryota</taxon>
        <taxon>Fungi</taxon>
        <taxon>Dikarya</taxon>
        <taxon>Ascomycota</taxon>
        <taxon>Pezizomycotina</taxon>
        <taxon>Leotiomycetes</taxon>
        <taxon>Helotiales</taxon>
        <taxon>Sclerotiniaceae</taxon>
        <taxon>Botrytis</taxon>
    </lineage>
</organism>
<feature type="compositionally biased region" description="Polar residues" evidence="2">
    <location>
        <begin position="258"/>
        <end position="270"/>
    </location>
</feature>
<reference evidence="4 5" key="1">
    <citation type="submission" date="2017-12" db="EMBL/GenBank/DDBJ databases">
        <title>Comparative genomics of Botrytis spp.</title>
        <authorList>
            <person name="Valero-Jimenez C.A."/>
            <person name="Tapia P."/>
            <person name="Veloso J."/>
            <person name="Silva-Moreno E."/>
            <person name="Staats M."/>
            <person name="Valdes J.H."/>
            <person name="Van Kan J.A.L."/>
        </authorList>
    </citation>
    <scope>NUCLEOTIDE SEQUENCE [LARGE SCALE GENOMIC DNA]</scope>
    <source>
        <strain evidence="4 5">Bp0003</strain>
    </source>
</reference>
<dbReference type="InterPro" id="IPR045153">
    <property type="entry name" value="Est1/Ebs1-like"/>
</dbReference>
<evidence type="ECO:0000256" key="2">
    <source>
        <dbReference type="SAM" id="MobiDB-lite"/>
    </source>
</evidence>
<name>A0A4Z1FA90_9HELO</name>
<feature type="domain" description="DNA/RNA-binding" evidence="3">
    <location>
        <begin position="490"/>
        <end position="761"/>
    </location>
</feature>
<dbReference type="GO" id="GO:0042162">
    <property type="term" value="F:telomeric DNA binding"/>
    <property type="evidence" value="ECO:0007669"/>
    <property type="project" value="TreeGrafter"/>
</dbReference>
<protein>
    <recommendedName>
        <fullName evidence="1">Nonsense-mediated mRNA decay factor</fullName>
    </recommendedName>
</protein>
<dbReference type="GO" id="GO:0000184">
    <property type="term" value="P:nuclear-transcribed mRNA catabolic process, nonsense-mediated decay"/>
    <property type="evidence" value="ECO:0007669"/>
    <property type="project" value="UniProtKB-KW"/>
</dbReference>
<comment type="function">
    <text evidence="1">Plays a role in nonsense-mediated mRNA decay.</text>
</comment>
<evidence type="ECO:0000259" key="3">
    <source>
        <dbReference type="Pfam" id="PF10373"/>
    </source>
</evidence>
<dbReference type="PANTHER" id="PTHR15696:SF0">
    <property type="entry name" value="TELOMERASE-BINDING PROTEIN EST1A"/>
    <property type="match status" value="1"/>
</dbReference>
<dbReference type="InterPro" id="IPR018834">
    <property type="entry name" value="DNA/RNA-bd_Est1-type"/>
</dbReference>
<dbReference type="GO" id="GO:0005697">
    <property type="term" value="C:telomerase holoenzyme complex"/>
    <property type="evidence" value="ECO:0007669"/>
    <property type="project" value="TreeGrafter"/>
</dbReference>
<dbReference type="EMBL" id="PQXI01000203">
    <property type="protein sequence ID" value="TGO21724.1"/>
    <property type="molecule type" value="Genomic_DNA"/>
</dbReference>
<gene>
    <name evidence="4" type="ORF">BPAE_0204g00200</name>
</gene>
<keyword evidence="5" id="KW-1185">Reference proteome</keyword>
<dbReference type="PANTHER" id="PTHR15696">
    <property type="entry name" value="SMG-7 SUPPRESSOR WITH MORPHOLOGICAL EFFECT ON GENITALIA PROTEIN 7"/>
    <property type="match status" value="1"/>
</dbReference>
<proteinExistence type="predicted"/>
<evidence type="ECO:0000313" key="4">
    <source>
        <dbReference type="EMBL" id="TGO21724.1"/>
    </source>
</evidence>
<dbReference type="Pfam" id="PF10373">
    <property type="entry name" value="EST1_DNA_bind"/>
    <property type="match status" value="1"/>
</dbReference>
<feature type="compositionally biased region" description="Acidic residues" evidence="2">
    <location>
        <begin position="146"/>
        <end position="158"/>
    </location>
</feature>
<dbReference type="Gene3D" id="1.25.40.10">
    <property type="entry name" value="Tetratricopeptide repeat domain"/>
    <property type="match status" value="1"/>
</dbReference>
<sequence>MSRRHQSRNGTNKNSEMNKPKADVSDLWIQHQRRNTKTTKSWACIYCPERKICHSETDLWNHAEKEHQDKIPSGQDALDQFRKSYESNSALKRPAKDDAPSRKPSNNEASTAQAGAPPPHLQSKRPLNSPQPTRSLSGLQALNLESNEDNTVEDEETTTDQPRKRAAVGDGISAGSASPFREHSSSPPPRRSLARPTSGPISAEDTETRRQATKGQLWTPDQDSPFTRSSFDPSNIASIQASRSRAQAYRPANRRTAKPSTPQSTSRSAPHTNHHQQQQHQNHAQVNTPSAILPNRTVPEIDSRSQSEEYNIILQPETRPISQEQLVAEVKGIYAGLVMVEAKCIEVDNKQATLVQGDPPTQPRLNNEQWQALIALHRTLLHEHHDFFLASQHPSASPALRRLASKYAMPARMWRHGIHSFLELLRHRLPASLDHMLAFIYLAYSMMALLYETVPAFEDTWIECLGDLGRYRMAIEDDDIRDREVWTGVARHWYSKASDKAPTTGRLYHHLAILARPNALQQLYYYAKSLCVVVPFTSARESILTLFDPVLHAENGHGQYRLPPLDTAFIRAHGHLFTNRAIERFEPAVQEFLALLDSQIGRITKKFMEQGCHIAISNNVAMLGFASKENPLMTAIVPSSAKEVDVDMDESRDESSPSMIAFRHAQNLSYSTLEIVLQRIGDPNVLPFIHVSLVFLFRMSQFSGAMDLLAPAFPWQSLAIMLNTLLKSYKSLSRIEDDKFPLPEKDDVRPFPEDYRMRGLLWSEKYFPEKWFLNEKTDEEEKYHELASMLEQRRERILWLACRIADAGPWITFDSSKPEFSVPGSDAELEFSKSRSMTFASATTNDSLPRTETWSTVETNLDAEEDMSSATEGSKDISQNLSKLQYWEDTTQG</sequence>
<comment type="subcellular location">
    <subcellularLocation>
        <location evidence="1">Nucleus</location>
    </subcellularLocation>
</comment>
<accession>A0A4Z1FA90</accession>
<feature type="compositionally biased region" description="Polar residues" evidence="2">
    <location>
        <begin position="213"/>
        <end position="233"/>
    </location>
</feature>
<feature type="compositionally biased region" description="Polar residues" evidence="2">
    <location>
        <begin position="125"/>
        <end position="145"/>
    </location>
</feature>
<dbReference type="Proteomes" id="UP000297910">
    <property type="component" value="Unassembled WGS sequence"/>
</dbReference>
<dbReference type="SUPFAM" id="SSF48452">
    <property type="entry name" value="TPR-like"/>
    <property type="match status" value="1"/>
</dbReference>
<comment type="caution">
    <text evidence="4">The sequence shown here is derived from an EMBL/GenBank/DDBJ whole genome shotgun (WGS) entry which is preliminary data.</text>
</comment>
<keyword evidence="1" id="KW-0866">Nonsense-mediated mRNA decay</keyword>
<dbReference type="AlphaFoldDB" id="A0A4Z1FA90"/>
<keyword evidence="1" id="KW-0539">Nucleus</keyword>
<evidence type="ECO:0000256" key="1">
    <source>
        <dbReference type="RuleBase" id="RU369098"/>
    </source>
</evidence>